<dbReference type="InterPro" id="IPR041649">
    <property type="entry name" value="NepR"/>
</dbReference>
<dbReference type="RefSeq" id="WP_009812342.1">
    <property type="nucleotide sequence ID" value="NZ_CAXAXR010000019.1"/>
</dbReference>
<evidence type="ECO:0000313" key="3">
    <source>
        <dbReference type="Proteomes" id="UP000264719"/>
    </source>
</evidence>
<name>A0A348W8E1_9RHOB</name>
<proteinExistence type="predicted"/>
<dbReference type="Pfam" id="PF18557">
    <property type="entry name" value="NepR"/>
    <property type="match status" value="1"/>
</dbReference>
<feature type="domain" description="Anti-sigma factor NepR" evidence="1">
    <location>
        <begin position="11"/>
        <end position="45"/>
    </location>
</feature>
<evidence type="ECO:0000313" key="2">
    <source>
        <dbReference type="EMBL" id="HAR50803.1"/>
    </source>
</evidence>
<dbReference type="Proteomes" id="UP000264719">
    <property type="component" value="Unassembled WGS sequence"/>
</dbReference>
<sequence length="59" mass="7088">MMQKRRQTVLNKQIDENIRRVYSEMADEPVPDRFTDLLRQLRDKEQEQSTSSESSEDTK</sequence>
<organism evidence="2 3">
    <name type="scientific">Roseovarius nubinhibens</name>
    <dbReference type="NCBI Taxonomy" id="314263"/>
    <lineage>
        <taxon>Bacteria</taxon>
        <taxon>Pseudomonadati</taxon>
        <taxon>Pseudomonadota</taxon>
        <taxon>Alphaproteobacteria</taxon>
        <taxon>Rhodobacterales</taxon>
        <taxon>Roseobacteraceae</taxon>
        <taxon>Roseovarius</taxon>
    </lineage>
</organism>
<dbReference type="EMBL" id="DMVW01000030">
    <property type="protein sequence ID" value="HAR50803.1"/>
    <property type="molecule type" value="Genomic_DNA"/>
</dbReference>
<protein>
    <submittedName>
        <fullName evidence="2">RNA polymerase subunit sigma-70</fullName>
    </submittedName>
</protein>
<evidence type="ECO:0000259" key="1">
    <source>
        <dbReference type="Pfam" id="PF18557"/>
    </source>
</evidence>
<gene>
    <name evidence="2" type="ORF">DCS45_02855</name>
</gene>
<dbReference type="AlphaFoldDB" id="A0A348W8E1"/>
<reference evidence="2 3" key="1">
    <citation type="journal article" date="2018" name="Nat. Biotechnol.">
        <title>A standardized bacterial taxonomy based on genome phylogeny substantially revises the tree of life.</title>
        <authorList>
            <person name="Parks D.H."/>
            <person name="Chuvochina M."/>
            <person name="Waite D.W."/>
            <person name="Rinke C."/>
            <person name="Skarshewski A."/>
            <person name="Chaumeil P.A."/>
            <person name="Hugenholtz P."/>
        </authorList>
    </citation>
    <scope>NUCLEOTIDE SEQUENCE [LARGE SCALE GENOMIC DNA]</scope>
    <source>
        <strain evidence="2">UBA9169</strain>
    </source>
</reference>
<comment type="caution">
    <text evidence="2">The sequence shown here is derived from an EMBL/GenBank/DDBJ whole genome shotgun (WGS) entry which is preliminary data.</text>
</comment>
<accession>A0A348W8E1</accession>